<evidence type="ECO:0000313" key="11">
    <source>
        <dbReference type="EMBL" id="PJJ82373.1"/>
    </source>
</evidence>
<dbReference type="PANTHER" id="PTHR21139">
    <property type="entry name" value="TRIOSEPHOSPHATE ISOMERASE"/>
    <property type="match status" value="1"/>
</dbReference>
<keyword evidence="8 9" id="KW-0413">Isomerase</keyword>
<comment type="similarity">
    <text evidence="2 9 10">Belongs to the triosephosphate isomerase family.</text>
</comment>
<evidence type="ECO:0000256" key="5">
    <source>
        <dbReference type="ARBA" id="ARBA00022432"/>
    </source>
</evidence>
<keyword evidence="7 9" id="KW-0324">Glycolysis</keyword>
<name>A0A2M9DA61_9MICO</name>
<feature type="binding site" evidence="9">
    <location>
        <begin position="13"/>
        <end position="15"/>
    </location>
    <ligand>
        <name>substrate</name>
    </ligand>
</feature>
<feature type="active site" description="Proton acceptor" evidence="9">
    <location>
        <position position="177"/>
    </location>
</feature>
<evidence type="ECO:0000256" key="1">
    <source>
        <dbReference type="ARBA" id="ARBA00004680"/>
    </source>
</evidence>
<dbReference type="InterPro" id="IPR020861">
    <property type="entry name" value="Triosephosphate_isomerase_AS"/>
</dbReference>
<feature type="binding site" evidence="9">
    <location>
        <position position="183"/>
    </location>
    <ligand>
        <name>substrate</name>
    </ligand>
</feature>
<feature type="active site" description="Electrophile" evidence="9">
    <location>
        <position position="107"/>
    </location>
</feature>
<dbReference type="HAMAP" id="MF_00147_B">
    <property type="entry name" value="TIM_B"/>
    <property type="match status" value="1"/>
</dbReference>
<dbReference type="SUPFAM" id="SSF51351">
    <property type="entry name" value="Triosephosphate isomerase (TIM)"/>
    <property type="match status" value="1"/>
</dbReference>
<comment type="subunit">
    <text evidence="9 10">Homodimer.</text>
</comment>
<dbReference type="FunFam" id="3.20.20.70:FF:000016">
    <property type="entry name" value="Triosephosphate isomerase"/>
    <property type="match status" value="1"/>
</dbReference>
<dbReference type="RefSeq" id="WP_100388975.1">
    <property type="nucleotide sequence ID" value="NZ_BMZU01000001.1"/>
</dbReference>
<dbReference type="Pfam" id="PF00121">
    <property type="entry name" value="TIM"/>
    <property type="match status" value="1"/>
</dbReference>
<comment type="pathway">
    <text evidence="9 10">Carbohydrate biosynthesis; gluconeogenesis.</text>
</comment>
<keyword evidence="6 9" id="KW-0963">Cytoplasm</keyword>
<dbReference type="GO" id="GO:0006094">
    <property type="term" value="P:gluconeogenesis"/>
    <property type="evidence" value="ECO:0007669"/>
    <property type="project" value="UniProtKB-UniRule"/>
</dbReference>
<keyword evidence="12" id="KW-1185">Reference proteome</keyword>
<evidence type="ECO:0000256" key="2">
    <source>
        <dbReference type="ARBA" id="ARBA00007422"/>
    </source>
</evidence>
<dbReference type="PROSITE" id="PS51440">
    <property type="entry name" value="TIM_2"/>
    <property type="match status" value="1"/>
</dbReference>
<organism evidence="11 12">
    <name type="scientific">Salinibacterium amurskyense</name>
    <dbReference type="NCBI Taxonomy" id="205941"/>
    <lineage>
        <taxon>Bacteria</taxon>
        <taxon>Bacillati</taxon>
        <taxon>Actinomycetota</taxon>
        <taxon>Actinomycetes</taxon>
        <taxon>Micrococcales</taxon>
        <taxon>Microbacteriaceae</taxon>
        <taxon>Salinibacterium</taxon>
    </lineage>
</organism>
<reference evidence="11 12" key="1">
    <citation type="submission" date="2017-11" db="EMBL/GenBank/DDBJ databases">
        <title>Genomic Encyclopedia of Archaeal and Bacterial Type Strains, Phase II (KMG-II): From Individual Species to Whole Genera.</title>
        <authorList>
            <person name="Goeker M."/>
        </authorList>
    </citation>
    <scope>NUCLEOTIDE SEQUENCE [LARGE SCALE GENOMIC DNA]</scope>
    <source>
        <strain evidence="11 12">DSM 16400</strain>
    </source>
</reference>
<dbReference type="PROSITE" id="PS00171">
    <property type="entry name" value="TIM_1"/>
    <property type="match status" value="1"/>
</dbReference>
<comment type="caution">
    <text evidence="11">The sequence shown here is derived from an EMBL/GenBank/DDBJ whole genome shotgun (WGS) entry which is preliminary data.</text>
</comment>
<dbReference type="PANTHER" id="PTHR21139:SF42">
    <property type="entry name" value="TRIOSEPHOSPHATE ISOMERASE"/>
    <property type="match status" value="1"/>
</dbReference>
<evidence type="ECO:0000256" key="3">
    <source>
        <dbReference type="ARBA" id="ARBA00011940"/>
    </source>
</evidence>
<comment type="pathway">
    <text evidence="1 9 10">Carbohydrate degradation; glycolysis; D-glyceraldehyde 3-phosphate from glycerone phosphate: step 1/1.</text>
</comment>
<dbReference type="CDD" id="cd00311">
    <property type="entry name" value="TIM"/>
    <property type="match status" value="1"/>
</dbReference>
<evidence type="ECO:0000256" key="8">
    <source>
        <dbReference type="ARBA" id="ARBA00023235"/>
    </source>
</evidence>
<dbReference type="UniPathway" id="UPA00109">
    <property type="reaction ID" value="UER00189"/>
</dbReference>
<sequence>MAKVKRVPLIAGNWKMNLDHLQSIAFVQKLAWTLKDANHDFGVDGAEVAVFPPFTDLRSVQTLVAADKLDVRFGGQDVSEHESGAYTGEISGAFLSALDCRYVLVGHSERRTMHGETDEQLARKVAAALKHGLVPVLCVGETADDLEAHGPSAVPVAQLKAGLAGITGSPEIVVAYEPVWAIGSGKAATPEQAEQVAARLRETLAEVLGDDVAAATRILYGGSVKSSNIASLMREPNIDGALVGGASLDVAEFASISRFSKHVGT</sequence>
<dbReference type="GO" id="GO:0005829">
    <property type="term" value="C:cytosol"/>
    <property type="evidence" value="ECO:0007669"/>
    <property type="project" value="TreeGrafter"/>
</dbReference>
<dbReference type="OrthoDB" id="9809429at2"/>
<dbReference type="GO" id="GO:0006096">
    <property type="term" value="P:glycolytic process"/>
    <property type="evidence" value="ECO:0007669"/>
    <property type="project" value="UniProtKB-UniRule"/>
</dbReference>
<dbReference type="GO" id="GO:0046166">
    <property type="term" value="P:glyceraldehyde-3-phosphate biosynthetic process"/>
    <property type="evidence" value="ECO:0007669"/>
    <property type="project" value="TreeGrafter"/>
</dbReference>
<dbReference type="EC" id="5.3.1.1" evidence="3 9"/>
<evidence type="ECO:0000256" key="6">
    <source>
        <dbReference type="ARBA" id="ARBA00022490"/>
    </source>
</evidence>
<feature type="binding site" evidence="9">
    <location>
        <position position="223"/>
    </location>
    <ligand>
        <name>substrate</name>
    </ligand>
</feature>
<dbReference type="NCBIfam" id="TIGR00419">
    <property type="entry name" value="tim"/>
    <property type="match status" value="1"/>
</dbReference>
<comment type="function">
    <text evidence="9">Involved in the gluconeogenesis. Catalyzes stereospecifically the conversion of dihydroxyacetone phosphate (DHAP) to D-glyceraldehyde-3-phosphate (G3P).</text>
</comment>
<keyword evidence="5 9" id="KW-0312">Gluconeogenesis</keyword>
<dbReference type="InterPro" id="IPR022896">
    <property type="entry name" value="TrioseP_Isoase_bac/euk"/>
</dbReference>
<dbReference type="AlphaFoldDB" id="A0A2M9DA61"/>
<evidence type="ECO:0000256" key="7">
    <source>
        <dbReference type="ARBA" id="ARBA00023152"/>
    </source>
</evidence>
<comment type="catalytic activity">
    <reaction evidence="9 10">
        <text>D-glyceraldehyde 3-phosphate = dihydroxyacetone phosphate</text>
        <dbReference type="Rhea" id="RHEA:18585"/>
        <dbReference type="ChEBI" id="CHEBI:57642"/>
        <dbReference type="ChEBI" id="CHEBI:59776"/>
        <dbReference type="EC" id="5.3.1.1"/>
    </reaction>
</comment>
<dbReference type="InterPro" id="IPR035990">
    <property type="entry name" value="TIM_sf"/>
</dbReference>
<dbReference type="Proteomes" id="UP000231742">
    <property type="component" value="Unassembled WGS sequence"/>
</dbReference>
<dbReference type="Gene3D" id="3.20.20.70">
    <property type="entry name" value="Aldolase class I"/>
    <property type="match status" value="1"/>
</dbReference>
<proteinExistence type="inferred from homology"/>
<dbReference type="GO" id="GO:0004807">
    <property type="term" value="F:triose-phosphate isomerase activity"/>
    <property type="evidence" value="ECO:0007669"/>
    <property type="project" value="UniProtKB-UniRule"/>
</dbReference>
<accession>A0A2M9DA61</accession>
<evidence type="ECO:0000313" key="12">
    <source>
        <dbReference type="Proteomes" id="UP000231742"/>
    </source>
</evidence>
<comment type="subcellular location">
    <subcellularLocation>
        <location evidence="9 10">Cytoplasm</location>
    </subcellularLocation>
</comment>
<dbReference type="InterPro" id="IPR013785">
    <property type="entry name" value="Aldolase_TIM"/>
</dbReference>
<evidence type="ECO:0000256" key="4">
    <source>
        <dbReference type="ARBA" id="ARBA00019397"/>
    </source>
</evidence>
<dbReference type="EMBL" id="PGFH01000001">
    <property type="protein sequence ID" value="PJJ82373.1"/>
    <property type="molecule type" value="Genomic_DNA"/>
</dbReference>
<dbReference type="InterPro" id="IPR000652">
    <property type="entry name" value="Triosephosphate_isomerase"/>
</dbReference>
<evidence type="ECO:0000256" key="9">
    <source>
        <dbReference type="HAMAP-Rule" id="MF_00147"/>
    </source>
</evidence>
<feature type="binding site" evidence="9">
    <location>
        <begin position="244"/>
        <end position="245"/>
    </location>
    <ligand>
        <name>substrate</name>
    </ligand>
</feature>
<protein>
    <recommendedName>
        <fullName evidence="4 9">Triosephosphate isomerase</fullName>
        <shortName evidence="9">TIM</shortName>
        <shortName evidence="9">TPI</shortName>
        <ecNumber evidence="3 9">5.3.1.1</ecNumber>
    </recommendedName>
    <alternativeName>
        <fullName evidence="9">Triose-phosphate isomerase</fullName>
    </alternativeName>
</protein>
<dbReference type="UniPathway" id="UPA00138"/>
<evidence type="ECO:0000256" key="10">
    <source>
        <dbReference type="RuleBase" id="RU363013"/>
    </source>
</evidence>
<gene>
    <name evidence="9" type="primary">tpiA</name>
    <name evidence="11" type="ORF">CLV85_1573</name>
</gene>
<dbReference type="GO" id="GO:0019563">
    <property type="term" value="P:glycerol catabolic process"/>
    <property type="evidence" value="ECO:0007669"/>
    <property type="project" value="TreeGrafter"/>
</dbReference>